<dbReference type="Proteomes" id="UP001652700">
    <property type="component" value="Unplaced"/>
</dbReference>
<dbReference type="RefSeq" id="XP_050503869.1">
    <property type="nucleotide sequence ID" value="XM_050647912.1"/>
</dbReference>
<reference evidence="1" key="1">
    <citation type="submission" date="2025-05" db="UniProtKB">
        <authorList>
            <consortium name="EnsemblMetazoa"/>
        </authorList>
    </citation>
    <scope>IDENTIFICATION</scope>
</reference>
<sequence>MDNGKNYTPTSGGKNVFQEVKYSPIAFYGDQSRDEIKRPDTLYLYFTIMTVIIDGFDG</sequence>
<keyword evidence="2" id="KW-1185">Reference proteome</keyword>
<organism evidence="1 2">
    <name type="scientific">Diabrotica virgifera virgifera</name>
    <name type="common">western corn rootworm</name>
    <dbReference type="NCBI Taxonomy" id="50390"/>
    <lineage>
        <taxon>Eukaryota</taxon>
        <taxon>Metazoa</taxon>
        <taxon>Ecdysozoa</taxon>
        <taxon>Arthropoda</taxon>
        <taxon>Hexapoda</taxon>
        <taxon>Insecta</taxon>
        <taxon>Pterygota</taxon>
        <taxon>Neoptera</taxon>
        <taxon>Endopterygota</taxon>
        <taxon>Coleoptera</taxon>
        <taxon>Polyphaga</taxon>
        <taxon>Cucujiformia</taxon>
        <taxon>Chrysomeloidea</taxon>
        <taxon>Chrysomelidae</taxon>
        <taxon>Galerucinae</taxon>
        <taxon>Diabroticina</taxon>
        <taxon>Diabroticites</taxon>
        <taxon>Diabrotica</taxon>
    </lineage>
</organism>
<dbReference type="EnsemblMetazoa" id="XM_050647912.1">
    <property type="protein sequence ID" value="XP_050503869.1"/>
    <property type="gene ID" value="LOC126882821"/>
</dbReference>
<accession>A0ABM5K105</accession>
<evidence type="ECO:0000313" key="1">
    <source>
        <dbReference type="EnsemblMetazoa" id="XP_050503869.1"/>
    </source>
</evidence>
<proteinExistence type="predicted"/>
<evidence type="ECO:0000313" key="2">
    <source>
        <dbReference type="Proteomes" id="UP001652700"/>
    </source>
</evidence>
<dbReference type="GeneID" id="126882821"/>
<name>A0ABM5K105_DIAVI</name>
<protein>
    <submittedName>
        <fullName evidence="1">Uncharacterized protein</fullName>
    </submittedName>
</protein>